<organism evidence="2 3">
    <name type="scientific">Pseudomonas arsenicoxydans</name>
    <dbReference type="NCBI Taxonomy" id="702115"/>
    <lineage>
        <taxon>Bacteria</taxon>
        <taxon>Pseudomonadati</taxon>
        <taxon>Pseudomonadota</taxon>
        <taxon>Gammaproteobacteria</taxon>
        <taxon>Pseudomonadales</taxon>
        <taxon>Pseudomonadaceae</taxon>
        <taxon>Pseudomonas</taxon>
    </lineage>
</organism>
<sequence length="59" mass="6066">MVAVADSDVLWGSGQPLSANPENSATTRKLSDARARSLTAPGKHTDGEVLGESGTLRSV</sequence>
<evidence type="ECO:0000313" key="2">
    <source>
        <dbReference type="EMBL" id="QAY86292.1"/>
    </source>
</evidence>
<dbReference type="Proteomes" id="UP000291121">
    <property type="component" value="Chromosome"/>
</dbReference>
<dbReference type="EMBL" id="CP024767">
    <property type="protein sequence ID" value="QAY86292.1"/>
    <property type="molecule type" value="Genomic_DNA"/>
</dbReference>
<protein>
    <submittedName>
        <fullName evidence="2">Uncharacterized protein</fullName>
    </submittedName>
</protein>
<keyword evidence="3" id="KW-1185">Reference proteome</keyword>
<evidence type="ECO:0000256" key="1">
    <source>
        <dbReference type="SAM" id="MobiDB-lite"/>
    </source>
</evidence>
<feature type="region of interest" description="Disordered" evidence="1">
    <location>
        <begin position="1"/>
        <end position="59"/>
    </location>
</feature>
<reference evidence="2 3" key="1">
    <citation type="submission" date="2017-11" db="EMBL/GenBank/DDBJ databases">
        <title>Genome sequence of Pseudomonas arsenicoxydans ACM1.</title>
        <authorList>
            <person name="Nascimento F.X."/>
        </authorList>
    </citation>
    <scope>NUCLEOTIDE SEQUENCE [LARGE SCALE GENOMIC DNA]</scope>
    <source>
        <strain evidence="2 3">ACM1</strain>
    </source>
</reference>
<proteinExistence type="predicted"/>
<accession>A0A4P6G9J6</accession>
<name>A0A4P6G9J6_9PSED</name>
<dbReference type="AlphaFoldDB" id="A0A4P6G9J6"/>
<gene>
    <name evidence="2" type="ORF">CUN61_21090</name>
</gene>
<evidence type="ECO:0000313" key="3">
    <source>
        <dbReference type="Proteomes" id="UP000291121"/>
    </source>
</evidence>
<feature type="compositionally biased region" description="Polar residues" evidence="1">
    <location>
        <begin position="15"/>
        <end position="28"/>
    </location>
</feature>